<proteinExistence type="predicted"/>
<organism evidence="2 3">
    <name type="scientific">Rotaria socialis</name>
    <dbReference type="NCBI Taxonomy" id="392032"/>
    <lineage>
        <taxon>Eukaryota</taxon>
        <taxon>Metazoa</taxon>
        <taxon>Spiralia</taxon>
        <taxon>Gnathifera</taxon>
        <taxon>Rotifera</taxon>
        <taxon>Eurotatoria</taxon>
        <taxon>Bdelloidea</taxon>
        <taxon>Philodinida</taxon>
        <taxon>Philodinidae</taxon>
        <taxon>Rotaria</taxon>
    </lineage>
</organism>
<reference evidence="2" key="1">
    <citation type="submission" date="2021-02" db="EMBL/GenBank/DDBJ databases">
        <authorList>
            <person name="Nowell W R."/>
        </authorList>
    </citation>
    <scope>NUCLEOTIDE SEQUENCE</scope>
</reference>
<dbReference type="InterPro" id="IPR058856">
    <property type="entry name" value="ASCC3_N"/>
</dbReference>
<feature type="non-terminal residue" evidence="2">
    <location>
        <position position="1"/>
    </location>
</feature>
<evidence type="ECO:0000313" key="2">
    <source>
        <dbReference type="EMBL" id="CAF4783550.1"/>
    </source>
</evidence>
<evidence type="ECO:0000313" key="3">
    <source>
        <dbReference type="Proteomes" id="UP000663873"/>
    </source>
</evidence>
<dbReference type="Proteomes" id="UP000663873">
    <property type="component" value="Unassembled WGS sequence"/>
</dbReference>
<feature type="domain" description="ASCC3-like N-terminal" evidence="1">
    <location>
        <begin position="60"/>
        <end position="120"/>
    </location>
</feature>
<gene>
    <name evidence="2" type="ORF">UJA718_LOCUS40490</name>
</gene>
<protein>
    <recommendedName>
        <fullName evidence="1">ASCC3-like N-terminal domain-containing protein</fullName>
    </recommendedName>
</protein>
<name>A0A821NFC4_9BILA</name>
<dbReference type="EMBL" id="CAJOBP010044963">
    <property type="protein sequence ID" value="CAF4783550.1"/>
    <property type="molecule type" value="Genomic_DNA"/>
</dbReference>
<comment type="caution">
    <text evidence="2">The sequence shown here is derived from an EMBL/GenBank/DDBJ whole genome shotgun (WGS) entry which is preliminary data.</text>
</comment>
<dbReference type="AlphaFoldDB" id="A0A821NFC4"/>
<accession>A0A821NFC4</accession>
<sequence length="128" mass="15073">MIGYQIYPRITGSLRAHSDIAERLHYRGDTDELLRRRQQSLNTNSRKSITWQELQQLFLKNNSNSTIESQIKQLRKYAIEFAGSESDSSQIDSVCIYLFELFRNVNQIQVSLLKELKLRFPTYTQQLV</sequence>
<keyword evidence="3" id="KW-1185">Reference proteome</keyword>
<dbReference type="Pfam" id="PF26582">
    <property type="entry name" value="ASCC3_N"/>
    <property type="match status" value="1"/>
</dbReference>
<evidence type="ECO:0000259" key="1">
    <source>
        <dbReference type="Pfam" id="PF26582"/>
    </source>
</evidence>